<feature type="transmembrane region" description="Helical" evidence="1">
    <location>
        <begin position="17"/>
        <end position="41"/>
    </location>
</feature>
<dbReference type="HOGENOM" id="CLU_3186094_0_0_14"/>
<keyword evidence="1" id="KW-0472">Membrane</keyword>
<sequence>MTTKDNSGIKSKRRIRFLALGIIILILVIAVITILFVTGVITRANQ</sequence>
<dbReference type="Proteomes" id="UP000007756">
    <property type="component" value="Chromosome"/>
</dbReference>
<accession>A0A0H3DMG7</accession>
<dbReference type="KEGG" id="mpj:MPNE_0470"/>
<keyword evidence="1" id="KW-1133">Transmembrane helix</keyword>
<evidence type="ECO:0000313" key="3">
    <source>
        <dbReference type="Proteomes" id="UP000007756"/>
    </source>
</evidence>
<reference evidence="2 3" key="1">
    <citation type="journal article" date="2010" name="Appl. Environ. Microbiol.">
        <title>Targeted chromosomal knockouts in Mycoplasma pneumoniae.</title>
        <authorList>
            <person name="Krishnakumar R."/>
            <person name="Assad-Garcia N."/>
            <person name="Benders G.A."/>
            <person name="Phan Q."/>
            <person name="Montague M.G."/>
            <person name="Glass J.I."/>
        </authorList>
    </citation>
    <scope>NUCLEOTIDE SEQUENCE [LARGE SCALE GENOMIC DNA]</scope>
    <source>
        <strain evidence="3">ATCC 15531 / DSM 22911 / NBRC 14401 / NCTC 10119 / FH</strain>
    </source>
</reference>
<keyword evidence="1" id="KW-0812">Transmembrane</keyword>
<dbReference type="PaxDb" id="722438-MPNE_0470"/>
<dbReference type="RefSeq" id="WP_014574968.1">
    <property type="nucleotide sequence ID" value="NZ_CP010546.1"/>
</dbReference>
<organism evidence="2 3">
    <name type="scientific">Mycoplasmoides pneumoniae (strain ATCC 15531 / DSM 23978 / CIP 103766 / NBRC 14401 / NCTC 10119 / FH)</name>
    <name type="common">Mycoplasma pneumoniae</name>
    <dbReference type="NCBI Taxonomy" id="722438"/>
    <lineage>
        <taxon>Bacteria</taxon>
        <taxon>Bacillati</taxon>
        <taxon>Mycoplasmatota</taxon>
        <taxon>Mycoplasmoidales</taxon>
        <taxon>Mycoplasmoidaceae</taxon>
        <taxon>Mycoplasmoides</taxon>
    </lineage>
</organism>
<evidence type="ECO:0000313" key="2">
    <source>
        <dbReference type="EMBL" id="ADK86960.1"/>
    </source>
</evidence>
<gene>
    <name evidence="2" type="ordered locus">MPNE_0470</name>
</gene>
<evidence type="ECO:0000256" key="1">
    <source>
        <dbReference type="SAM" id="Phobius"/>
    </source>
</evidence>
<dbReference type="AlphaFoldDB" id="A0A0H3DMG7"/>
<proteinExistence type="predicted"/>
<protein>
    <submittedName>
        <fullName evidence="2">Uncharacterized protein</fullName>
    </submittedName>
</protein>
<name>A0A0H3DMG7_MYCPB</name>
<dbReference type="EMBL" id="CP002077">
    <property type="protein sequence ID" value="ADK86960.1"/>
    <property type="molecule type" value="Genomic_DNA"/>
</dbReference>
<dbReference type="PATRIC" id="fig|722438.3.peg.450"/>
<dbReference type="GeneID" id="66609376"/>